<keyword evidence="3" id="KW-1185">Reference proteome</keyword>
<protein>
    <submittedName>
        <fullName evidence="2">Uncharacterized protein</fullName>
    </submittedName>
</protein>
<reference evidence="2 3" key="1">
    <citation type="journal article" date="2024" name="Nat. Commun.">
        <title>Phylogenomics reveals the evolutionary origins of lichenization in chlorophyte algae.</title>
        <authorList>
            <person name="Puginier C."/>
            <person name="Libourel C."/>
            <person name="Otte J."/>
            <person name="Skaloud P."/>
            <person name="Haon M."/>
            <person name="Grisel S."/>
            <person name="Petersen M."/>
            <person name="Berrin J.G."/>
            <person name="Delaux P.M."/>
            <person name="Dal Grande F."/>
            <person name="Keller J."/>
        </authorList>
    </citation>
    <scope>NUCLEOTIDE SEQUENCE [LARGE SCALE GENOMIC DNA]</scope>
    <source>
        <strain evidence="2 3">SAG 2043</strain>
    </source>
</reference>
<dbReference type="GO" id="GO:0004252">
    <property type="term" value="F:serine-type endopeptidase activity"/>
    <property type="evidence" value="ECO:0007669"/>
    <property type="project" value="InterPro"/>
</dbReference>
<dbReference type="GO" id="GO:0005777">
    <property type="term" value="C:peroxisome"/>
    <property type="evidence" value="ECO:0007669"/>
    <property type="project" value="InterPro"/>
</dbReference>
<evidence type="ECO:0000313" key="3">
    <source>
        <dbReference type="Proteomes" id="UP001489004"/>
    </source>
</evidence>
<evidence type="ECO:0000313" key="2">
    <source>
        <dbReference type="EMBL" id="KAK9824639.1"/>
    </source>
</evidence>
<comment type="caution">
    <text evidence="2">The sequence shown here is derived from an EMBL/GenBank/DDBJ whole genome shotgun (WGS) entry which is preliminary data.</text>
</comment>
<dbReference type="InterPro" id="IPR039245">
    <property type="entry name" value="TYSND1/DEG15"/>
</dbReference>
<dbReference type="PANTHER" id="PTHR21004:SF0">
    <property type="entry name" value="PEROXISOMAL LEADER PEPTIDE-PROCESSING PROTEASE"/>
    <property type="match status" value="1"/>
</dbReference>
<evidence type="ECO:0000256" key="1">
    <source>
        <dbReference type="SAM" id="MobiDB-lite"/>
    </source>
</evidence>
<dbReference type="Proteomes" id="UP001489004">
    <property type="component" value="Unassembled WGS sequence"/>
</dbReference>
<sequence>MQLEALQNIACLVEVCGPDPKRVKAKSQAFSTTSDGSTTLSVSGLAIQSPDTDVLSMVCCATPIAAFARHASNPHPGQLESVDLLPSTSIRCTIRQRCFPAQLIGLCEVPGVKKAAGDLLRAVAATGTTAAAGWLLGPRSSTDLSMLAGLALLQCTSVPAGILQPVQQATNLKAWLHAKSPPPGLPIAAMGSPFGALSPQHFGGSLSMGVISNLLGDREAGTPPLLTADLRCFPGMEGSPVVSASGGLVGMLTLPLSVLPNIEIPLVITAGALAAAFAAILLVDSDIAMQPLELSDAMPTIGDRVAVVGHSLLDPRLHRWPSVHVGNLAQVLTDNTTVGNDGRNAAMLMTTATVHPGASGGAVLGTDGRLVGLVTSNARHMASSTTVPNLNFSIAAAALRPLWEYAAVSPVLDPTALTTLDVRSDSLARLWALTAFRPATPTQTSPLGGRPAGRDKLAKLLADAGLQQYARDRGSSQQTADRTGPHSRL</sequence>
<dbReference type="InterPro" id="IPR009003">
    <property type="entry name" value="Peptidase_S1_PA"/>
</dbReference>
<proteinExistence type="predicted"/>
<dbReference type="AlphaFoldDB" id="A0AAW1QT23"/>
<feature type="region of interest" description="Disordered" evidence="1">
    <location>
        <begin position="468"/>
        <end position="489"/>
    </location>
</feature>
<accession>A0AAW1QT23</accession>
<dbReference type="Pfam" id="PF13365">
    <property type="entry name" value="Trypsin_2"/>
    <property type="match status" value="2"/>
</dbReference>
<dbReference type="InterPro" id="IPR043504">
    <property type="entry name" value="Peptidase_S1_PA_chymotrypsin"/>
</dbReference>
<dbReference type="PANTHER" id="PTHR21004">
    <property type="entry name" value="SERINE PROTEASE-RELATED"/>
    <property type="match status" value="1"/>
</dbReference>
<dbReference type="GO" id="GO:0016485">
    <property type="term" value="P:protein processing"/>
    <property type="evidence" value="ECO:0007669"/>
    <property type="project" value="InterPro"/>
</dbReference>
<organism evidence="2 3">
    <name type="scientific">[Myrmecia] bisecta</name>
    <dbReference type="NCBI Taxonomy" id="41462"/>
    <lineage>
        <taxon>Eukaryota</taxon>
        <taxon>Viridiplantae</taxon>
        <taxon>Chlorophyta</taxon>
        <taxon>core chlorophytes</taxon>
        <taxon>Trebouxiophyceae</taxon>
        <taxon>Trebouxiales</taxon>
        <taxon>Trebouxiaceae</taxon>
        <taxon>Myrmecia</taxon>
    </lineage>
</organism>
<dbReference type="EMBL" id="JALJOR010000002">
    <property type="protein sequence ID" value="KAK9824639.1"/>
    <property type="molecule type" value="Genomic_DNA"/>
</dbReference>
<name>A0AAW1QT23_9CHLO</name>
<dbReference type="SUPFAM" id="SSF50494">
    <property type="entry name" value="Trypsin-like serine proteases"/>
    <property type="match status" value="2"/>
</dbReference>
<gene>
    <name evidence="2" type="ORF">WJX72_011986</name>
</gene>
<dbReference type="Gene3D" id="2.40.10.10">
    <property type="entry name" value="Trypsin-like serine proteases"/>
    <property type="match status" value="2"/>
</dbReference>